<dbReference type="InterPro" id="IPR043917">
    <property type="entry name" value="DUF5753"/>
</dbReference>
<dbReference type="InterPro" id="IPR010982">
    <property type="entry name" value="Lambda_DNA-bd_dom_sf"/>
</dbReference>
<accession>A0A0B5DLP1</accession>
<reference evidence="2 4" key="2">
    <citation type="journal article" date="2016" name="Appl. Microbiol. Biotechnol.">
        <title>Exploiting the genome sequence of Streptomyces nodosus for enhanced antibiotic production.</title>
        <authorList>
            <person name="Sweeney P."/>
            <person name="Murphy C.D."/>
            <person name="Caffrey P."/>
        </authorList>
    </citation>
    <scope>NUCLEOTIDE SEQUENCE [LARGE SCALE GENOMIC DNA]</scope>
    <source>
        <strain evidence="2 4">ATCC 14899</strain>
    </source>
</reference>
<proteinExistence type="predicted"/>
<feature type="domain" description="HTH cro/C1-type" evidence="1">
    <location>
        <begin position="20"/>
        <end position="61"/>
    </location>
</feature>
<dbReference type="SUPFAM" id="SSF47413">
    <property type="entry name" value="lambda repressor-like DNA-binding domains"/>
    <property type="match status" value="1"/>
</dbReference>
<sequence>MATGESRQTQQNWRYCGGQIKLWREEAQVTRQSLAEESGYDYEYVKSMECGRRRPTLRLLQTADQLCRAGGKLAAAHEFLKPEPFPARSQEYMALEAEAIAVHDYSLGLIPGLLQIEQYARALISESCPPLDDETVEERVRARLERQGALAHRTKVVYGFVIYEAALRTEVGGRDVMRQQLLRLPEIGGWRNVSIQVLPFGKCSGLALNGSFILLETDEHERFAYVEGPETSVLHADANRISDLVQVHGMIRMQALGVEESAAFIRKVAKEL</sequence>
<reference evidence="4" key="1">
    <citation type="submission" date="2014-09" db="EMBL/GenBank/DDBJ databases">
        <title>Sequence of the Streptomyces nodosus genome.</title>
        <authorList>
            <person name="Sweeney P."/>
            <person name="Stephens N."/>
            <person name="Murphy C."/>
            <person name="Caffrey P."/>
        </authorList>
    </citation>
    <scope>NUCLEOTIDE SEQUENCE [LARGE SCALE GENOMIC DNA]</scope>
    <source>
        <strain evidence="4">ATCC 14899</strain>
    </source>
</reference>
<dbReference type="EMBL" id="CP009313">
    <property type="protein sequence ID" value="AJE40932.1"/>
    <property type="molecule type" value="Genomic_DNA"/>
</dbReference>
<organism evidence="2 4">
    <name type="scientific">Streptomyces nodosus</name>
    <dbReference type="NCBI Taxonomy" id="40318"/>
    <lineage>
        <taxon>Bacteria</taxon>
        <taxon>Bacillati</taxon>
        <taxon>Actinomycetota</taxon>
        <taxon>Actinomycetes</taxon>
        <taxon>Kitasatosporales</taxon>
        <taxon>Streptomycetaceae</taxon>
        <taxon>Streptomyces</taxon>
    </lineage>
</organism>
<dbReference type="STRING" id="40318.SNOD_13380"/>
<evidence type="ECO:0000313" key="3">
    <source>
        <dbReference type="EMBL" id="QEV39510.1"/>
    </source>
</evidence>
<evidence type="ECO:0000313" key="5">
    <source>
        <dbReference type="Proteomes" id="UP000325763"/>
    </source>
</evidence>
<dbReference type="Gene3D" id="1.10.260.40">
    <property type="entry name" value="lambda repressor-like DNA-binding domains"/>
    <property type="match status" value="1"/>
</dbReference>
<dbReference type="InterPro" id="IPR001387">
    <property type="entry name" value="Cro/C1-type_HTH"/>
</dbReference>
<protein>
    <submittedName>
        <fullName evidence="2">DNA-binding protein</fullName>
    </submittedName>
    <submittedName>
        <fullName evidence="3">XRE family transcriptional regulator</fullName>
    </submittedName>
</protein>
<dbReference type="SMART" id="SM00530">
    <property type="entry name" value="HTH_XRE"/>
    <property type="match status" value="1"/>
</dbReference>
<dbReference type="KEGG" id="snq:CP978_13910"/>
<dbReference type="RefSeq" id="WP_043440675.1">
    <property type="nucleotide sequence ID" value="NZ_CP009313.1"/>
</dbReference>
<dbReference type="AlphaFoldDB" id="A0A0B5DLP1"/>
<dbReference type="PROSITE" id="PS50943">
    <property type="entry name" value="HTH_CROC1"/>
    <property type="match status" value="1"/>
</dbReference>
<name>A0A0B5DLP1_9ACTN</name>
<dbReference type="GO" id="GO:0003677">
    <property type="term" value="F:DNA binding"/>
    <property type="evidence" value="ECO:0007669"/>
    <property type="project" value="UniProtKB-KW"/>
</dbReference>
<dbReference type="HOGENOM" id="CLU_055817_0_0_11"/>
<keyword evidence="2" id="KW-0238">DNA-binding</keyword>
<evidence type="ECO:0000259" key="1">
    <source>
        <dbReference type="PROSITE" id="PS50943"/>
    </source>
</evidence>
<evidence type="ECO:0000313" key="4">
    <source>
        <dbReference type="Proteomes" id="UP000031526"/>
    </source>
</evidence>
<dbReference type="Proteomes" id="UP000031526">
    <property type="component" value="Chromosome"/>
</dbReference>
<evidence type="ECO:0000313" key="2">
    <source>
        <dbReference type="EMBL" id="AJE40932.1"/>
    </source>
</evidence>
<dbReference type="EMBL" id="CP023747">
    <property type="protein sequence ID" value="QEV39510.1"/>
    <property type="molecule type" value="Genomic_DNA"/>
</dbReference>
<dbReference type="OrthoDB" id="5177600at2"/>
<reference evidence="3 5" key="3">
    <citation type="submission" date="2017-09" db="EMBL/GenBank/DDBJ databases">
        <title>Streptomyces genome completion.</title>
        <authorList>
            <person name="Lee N."/>
            <person name="Cho B.-K."/>
        </authorList>
    </citation>
    <scope>NUCLEOTIDE SEQUENCE [LARGE SCALE GENOMIC DNA]</scope>
    <source>
        <strain evidence="3 5">ATCC 14899</strain>
    </source>
</reference>
<dbReference type="Proteomes" id="UP000325763">
    <property type="component" value="Chromosome"/>
</dbReference>
<gene>
    <name evidence="3" type="ORF">CP978_13910</name>
    <name evidence="2" type="ORF">SNOD_13380</name>
</gene>
<dbReference type="CDD" id="cd00093">
    <property type="entry name" value="HTH_XRE"/>
    <property type="match status" value="1"/>
</dbReference>
<dbReference type="Pfam" id="PF19054">
    <property type="entry name" value="DUF5753"/>
    <property type="match status" value="1"/>
</dbReference>
<keyword evidence="4" id="KW-1185">Reference proteome</keyword>